<dbReference type="EMBL" id="CAJMWY010002892">
    <property type="protein sequence ID" value="CAE6496640.1"/>
    <property type="molecule type" value="Genomic_DNA"/>
</dbReference>
<organism evidence="1 2">
    <name type="scientific">Rhizoctonia solani</name>
    <dbReference type="NCBI Taxonomy" id="456999"/>
    <lineage>
        <taxon>Eukaryota</taxon>
        <taxon>Fungi</taxon>
        <taxon>Dikarya</taxon>
        <taxon>Basidiomycota</taxon>
        <taxon>Agaricomycotina</taxon>
        <taxon>Agaricomycetes</taxon>
        <taxon>Cantharellales</taxon>
        <taxon>Ceratobasidiaceae</taxon>
        <taxon>Rhizoctonia</taxon>
    </lineage>
</organism>
<proteinExistence type="predicted"/>
<name>A0A8H3H9W8_9AGAM</name>
<gene>
    <name evidence="1" type="ORF">RDB_LOCUS117601</name>
</gene>
<protein>
    <submittedName>
        <fullName evidence="1">Uncharacterized protein</fullName>
    </submittedName>
</protein>
<dbReference type="Proteomes" id="UP000663861">
    <property type="component" value="Unassembled WGS sequence"/>
</dbReference>
<accession>A0A8H3H9W8</accession>
<evidence type="ECO:0000313" key="2">
    <source>
        <dbReference type="Proteomes" id="UP000663861"/>
    </source>
</evidence>
<dbReference type="AlphaFoldDB" id="A0A8H3H9W8"/>
<evidence type="ECO:0000313" key="1">
    <source>
        <dbReference type="EMBL" id="CAE6496640.1"/>
    </source>
</evidence>
<comment type="caution">
    <text evidence="1">The sequence shown here is derived from an EMBL/GenBank/DDBJ whole genome shotgun (WGS) entry which is preliminary data.</text>
</comment>
<feature type="non-terminal residue" evidence="1">
    <location>
        <position position="216"/>
    </location>
</feature>
<reference evidence="1" key="1">
    <citation type="submission" date="2021-01" db="EMBL/GenBank/DDBJ databases">
        <authorList>
            <person name="Kaushik A."/>
        </authorList>
    </citation>
    <scope>NUCLEOTIDE SEQUENCE</scope>
    <source>
        <strain evidence="1">AG4-RS23</strain>
    </source>
</reference>
<sequence>MRFMSQLLFRRVRPVESRVYAFSRNFFAVVGMSILLFRTITALLQAQNEVGTRMTSTSCEGRASPVHNISILMERLTYDPRWNSSSSGNVFPIDNIDITVNASWRHSRRGQESFGTKNCTIQWSKTLTEYRRFVGDPYYQNRTMELYGCSAYWTDKLRTYPKLLEQSPNSDVFAYHIEVRSRTPGRDVLDSQMPYIWLLNSMEIPSNFSAVELDNF</sequence>